<keyword evidence="3 5" id="KW-0067">ATP-binding</keyword>
<dbReference type="InterPro" id="IPR003439">
    <property type="entry name" value="ABC_transporter-like_ATP-bd"/>
</dbReference>
<evidence type="ECO:0000313" key="5">
    <source>
        <dbReference type="EMBL" id="PRY02269.1"/>
    </source>
</evidence>
<evidence type="ECO:0000313" key="6">
    <source>
        <dbReference type="Proteomes" id="UP000237846"/>
    </source>
</evidence>
<evidence type="ECO:0000256" key="2">
    <source>
        <dbReference type="ARBA" id="ARBA00022741"/>
    </source>
</evidence>
<dbReference type="PROSITE" id="PS50893">
    <property type="entry name" value="ABC_TRANSPORTER_2"/>
    <property type="match status" value="1"/>
</dbReference>
<dbReference type="OrthoDB" id="3514167at2"/>
<dbReference type="InterPro" id="IPR050166">
    <property type="entry name" value="ABC_transporter_ATP-bind"/>
</dbReference>
<dbReference type="RefSeq" id="WP_106239530.1">
    <property type="nucleotide sequence ID" value="NZ_PVZC01000001.1"/>
</dbReference>
<dbReference type="EMBL" id="PVZC01000001">
    <property type="protein sequence ID" value="PRY02269.1"/>
    <property type="molecule type" value="Genomic_DNA"/>
</dbReference>
<evidence type="ECO:0000256" key="1">
    <source>
        <dbReference type="ARBA" id="ARBA00022448"/>
    </source>
</evidence>
<dbReference type="AlphaFoldDB" id="A0A2T0QEC1"/>
<dbReference type="PANTHER" id="PTHR42788">
    <property type="entry name" value="TAURINE IMPORT ATP-BINDING PROTEIN-RELATED"/>
    <property type="match status" value="1"/>
</dbReference>
<dbReference type="PANTHER" id="PTHR42788:SF13">
    <property type="entry name" value="ALIPHATIC SULFONATES IMPORT ATP-BINDING PROTEIN SSUB"/>
    <property type="match status" value="1"/>
</dbReference>
<dbReference type="GO" id="GO:0016887">
    <property type="term" value="F:ATP hydrolysis activity"/>
    <property type="evidence" value="ECO:0007669"/>
    <property type="project" value="InterPro"/>
</dbReference>
<evidence type="ECO:0000256" key="3">
    <source>
        <dbReference type="ARBA" id="ARBA00022840"/>
    </source>
</evidence>
<organism evidence="5 6">
    <name type="scientific">Allonocardiopsis opalescens</name>
    <dbReference type="NCBI Taxonomy" id="1144618"/>
    <lineage>
        <taxon>Bacteria</taxon>
        <taxon>Bacillati</taxon>
        <taxon>Actinomycetota</taxon>
        <taxon>Actinomycetes</taxon>
        <taxon>Streptosporangiales</taxon>
        <taxon>Allonocardiopsis</taxon>
    </lineage>
</organism>
<reference evidence="5 6" key="1">
    <citation type="submission" date="2018-03" db="EMBL/GenBank/DDBJ databases">
        <title>Genomic Encyclopedia of Archaeal and Bacterial Type Strains, Phase II (KMG-II): from individual species to whole genera.</title>
        <authorList>
            <person name="Goeker M."/>
        </authorList>
    </citation>
    <scope>NUCLEOTIDE SEQUENCE [LARGE SCALE GENOMIC DNA]</scope>
    <source>
        <strain evidence="5 6">DSM 45601</strain>
    </source>
</reference>
<keyword evidence="1" id="KW-0813">Transport</keyword>
<dbReference type="CDD" id="cd03293">
    <property type="entry name" value="ABC_NrtD_SsuB_transporters"/>
    <property type="match status" value="1"/>
</dbReference>
<proteinExistence type="predicted"/>
<accession>A0A2T0QEC1</accession>
<sequence>MRDPEPAAPKIRVDGVAKFFEKGGGGDAGQVRALDGVDLDIAPGEFLTVIGPSGCGKTTLLRIIASLTDPDAGRVLVDGKAVDSPSPERAMVFQSFGLFPWKTVLDNVRFPLRVRKAPLSEATETAMEFLGKVGLADFAHSHPHQLSGGMQQRVGLARALATDPDILLMDEPFGAIDAQTRELMQEELMRLWQGSGKTVVFVTHDLDEAVLLADRVLLLSRSPGTVRALIPVDLPRPRWDYDVRALPGFTDIRARLWSMLRDDLVFAESHGPGPATAGAR</sequence>
<dbReference type="SMART" id="SM00382">
    <property type="entry name" value="AAA"/>
    <property type="match status" value="1"/>
</dbReference>
<comment type="caution">
    <text evidence="5">The sequence shown here is derived from an EMBL/GenBank/DDBJ whole genome shotgun (WGS) entry which is preliminary data.</text>
</comment>
<dbReference type="InterPro" id="IPR017871">
    <property type="entry name" value="ABC_transporter-like_CS"/>
</dbReference>
<evidence type="ECO:0000259" key="4">
    <source>
        <dbReference type="PROSITE" id="PS50893"/>
    </source>
</evidence>
<dbReference type="InterPro" id="IPR027417">
    <property type="entry name" value="P-loop_NTPase"/>
</dbReference>
<name>A0A2T0QEC1_9ACTN</name>
<dbReference type="GO" id="GO:0005524">
    <property type="term" value="F:ATP binding"/>
    <property type="evidence" value="ECO:0007669"/>
    <property type="project" value="UniProtKB-KW"/>
</dbReference>
<dbReference type="Pfam" id="PF00005">
    <property type="entry name" value="ABC_tran"/>
    <property type="match status" value="1"/>
</dbReference>
<gene>
    <name evidence="5" type="ORF">CLV72_101871</name>
</gene>
<dbReference type="SUPFAM" id="SSF52540">
    <property type="entry name" value="P-loop containing nucleoside triphosphate hydrolases"/>
    <property type="match status" value="1"/>
</dbReference>
<keyword evidence="2" id="KW-0547">Nucleotide-binding</keyword>
<feature type="domain" description="ABC transporter" evidence="4">
    <location>
        <begin position="11"/>
        <end position="246"/>
    </location>
</feature>
<dbReference type="InterPro" id="IPR003593">
    <property type="entry name" value="AAA+_ATPase"/>
</dbReference>
<protein>
    <submittedName>
        <fullName evidence="5">NitT/TauT family transport system ATP-binding protein/sulfonate transport system ATP-binding protein</fullName>
    </submittedName>
</protein>
<keyword evidence="6" id="KW-1185">Reference proteome</keyword>
<dbReference type="Proteomes" id="UP000237846">
    <property type="component" value="Unassembled WGS sequence"/>
</dbReference>
<dbReference type="Gene3D" id="3.40.50.300">
    <property type="entry name" value="P-loop containing nucleotide triphosphate hydrolases"/>
    <property type="match status" value="1"/>
</dbReference>
<dbReference type="PROSITE" id="PS00211">
    <property type="entry name" value="ABC_TRANSPORTER_1"/>
    <property type="match status" value="1"/>
</dbReference>